<feature type="signal peptide" evidence="1">
    <location>
        <begin position="1"/>
        <end position="29"/>
    </location>
</feature>
<gene>
    <name evidence="2" type="ORF">ACIGXA_02140</name>
</gene>
<accession>A0ABW8C1J9</accession>
<protein>
    <submittedName>
        <fullName evidence="2">Uncharacterized protein</fullName>
    </submittedName>
</protein>
<feature type="chain" id="PRO_5046795378" evidence="1">
    <location>
        <begin position="30"/>
        <end position="66"/>
    </location>
</feature>
<dbReference type="Proteomes" id="UP001614394">
    <property type="component" value="Unassembled WGS sequence"/>
</dbReference>
<reference evidence="2 3" key="1">
    <citation type="submission" date="2024-10" db="EMBL/GenBank/DDBJ databases">
        <title>The Natural Products Discovery Center: Release of the First 8490 Sequenced Strains for Exploring Actinobacteria Biosynthetic Diversity.</title>
        <authorList>
            <person name="Kalkreuter E."/>
            <person name="Kautsar S.A."/>
            <person name="Yang D."/>
            <person name="Bader C.D."/>
            <person name="Teijaro C.N."/>
            <person name="Fluegel L."/>
            <person name="Davis C.M."/>
            <person name="Simpson J.R."/>
            <person name="Lauterbach L."/>
            <person name="Steele A.D."/>
            <person name="Gui C."/>
            <person name="Meng S."/>
            <person name="Li G."/>
            <person name="Viehrig K."/>
            <person name="Ye F."/>
            <person name="Su P."/>
            <person name="Kiefer A.F."/>
            <person name="Nichols A."/>
            <person name="Cepeda A.J."/>
            <person name="Yan W."/>
            <person name="Fan B."/>
            <person name="Jiang Y."/>
            <person name="Adhikari A."/>
            <person name="Zheng C.-J."/>
            <person name="Schuster L."/>
            <person name="Cowan T.M."/>
            <person name="Smanski M.J."/>
            <person name="Chevrette M.G."/>
            <person name="De Carvalho L.P.S."/>
            <person name="Shen B."/>
        </authorList>
    </citation>
    <scope>NUCLEOTIDE SEQUENCE [LARGE SCALE GENOMIC DNA]</scope>
    <source>
        <strain evidence="2 3">NPDC053399</strain>
    </source>
</reference>
<proteinExistence type="predicted"/>
<dbReference type="RefSeq" id="WP_399643603.1">
    <property type="nucleotide sequence ID" value="NZ_JBITYG010000001.1"/>
</dbReference>
<evidence type="ECO:0000256" key="1">
    <source>
        <dbReference type="SAM" id="SignalP"/>
    </source>
</evidence>
<organism evidence="2 3">
    <name type="scientific">Streptomyces fildesensis</name>
    <dbReference type="NCBI Taxonomy" id="375757"/>
    <lineage>
        <taxon>Bacteria</taxon>
        <taxon>Bacillati</taxon>
        <taxon>Actinomycetota</taxon>
        <taxon>Actinomycetes</taxon>
        <taxon>Kitasatosporales</taxon>
        <taxon>Streptomycetaceae</taxon>
        <taxon>Streptomyces</taxon>
    </lineage>
</organism>
<name>A0ABW8C1J9_9ACTN</name>
<evidence type="ECO:0000313" key="3">
    <source>
        <dbReference type="Proteomes" id="UP001614394"/>
    </source>
</evidence>
<evidence type="ECO:0000313" key="2">
    <source>
        <dbReference type="EMBL" id="MFI9099296.1"/>
    </source>
</evidence>
<sequence length="66" mass="6527">MSSMQHLTKVTAVAALVLALSSVGATAMAATHDSAVGSQRTPQSANPAVWVPAAAPDVWVPASATA</sequence>
<comment type="caution">
    <text evidence="2">The sequence shown here is derived from an EMBL/GenBank/DDBJ whole genome shotgun (WGS) entry which is preliminary data.</text>
</comment>
<keyword evidence="1" id="KW-0732">Signal</keyword>
<dbReference type="EMBL" id="JBITYG010000001">
    <property type="protein sequence ID" value="MFI9099296.1"/>
    <property type="molecule type" value="Genomic_DNA"/>
</dbReference>
<keyword evidence="3" id="KW-1185">Reference proteome</keyword>